<dbReference type="EMBL" id="AOIU01000031">
    <property type="protein sequence ID" value="ELZ24252.1"/>
    <property type="molecule type" value="Genomic_DNA"/>
</dbReference>
<protein>
    <submittedName>
        <fullName evidence="2">Uncharacterized protein</fullName>
    </submittedName>
</protein>
<reference evidence="2 3" key="1">
    <citation type="journal article" date="2014" name="PLoS Genet.">
        <title>Phylogenetically driven sequencing of extremely halophilic archaea reveals strategies for static and dynamic osmo-response.</title>
        <authorList>
            <person name="Becker E.A."/>
            <person name="Seitzer P.M."/>
            <person name="Tritt A."/>
            <person name="Larsen D."/>
            <person name="Krusor M."/>
            <person name="Yao A.I."/>
            <person name="Wu D."/>
            <person name="Madern D."/>
            <person name="Eisen J.A."/>
            <person name="Darling A.E."/>
            <person name="Facciotti M.T."/>
        </authorList>
    </citation>
    <scope>NUCLEOTIDE SEQUENCE [LARGE SCALE GENOMIC DNA]</scope>
    <source>
        <strain evidence="2 3">2-9-1</strain>
    </source>
</reference>
<dbReference type="AlphaFoldDB" id="M0CPC6"/>
<organism evidence="2 3">
    <name type="scientific">Halosimplex carlsbadense 2-9-1</name>
    <dbReference type="NCBI Taxonomy" id="797114"/>
    <lineage>
        <taxon>Archaea</taxon>
        <taxon>Methanobacteriati</taxon>
        <taxon>Methanobacteriota</taxon>
        <taxon>Stenosarchaea group</taxon>
        <taxon>Halobacteria</taxon>
        <taxon>Halobacteriales</taxon>
        <taxon>Haloarculaceae</taxon>
        <taxon>Halosimplex</taxon>
    </lineage>
</organism>
<evidence type="ECO:0000313" key="3">
    <source>
        <dbReference type="Proteomes" id="UP000011626"/>
    </source>
</evidence>
<evidence type="ECO:0000256" key="1">
    <source>
        <dbReference type="SAM" id="MobiDB-lite"/>
    </source>
</evidence>
<name>M0CPC6_9EURY</name>
<dbReference type="STRING" id="797114.C475_13422"/>
<dbReference type="RefSeq" id="WP_006884356.1">
    <property type="nucleotide sequence ID" value="NZ_AOIU01000031.1"/>
</dbReference>
<feature type="region of interest" description="Disordered" evidence="1">
    <location>
        <begin position="25"/>
        <end position="47"/>
    </location>
</feature>
<evidence type="ECO:0000313" key="2">
    <source>
        <dbReference type="EMBL" id="ELZ24252.1"/>
    </source>
</evidence>
<dbReference type="Proteomes" id="UP000011626">
    <property type="component" value="Unassembled WGS sequence"/>
</dbReference>
<keyword evidence="3" id="KW-1185">Reference proteome</keyword>
<sequence>MRTRRSALLSASTLLALCGGCVADGPSPESSPTEPSSSETATSGPNEIIVRNVMDEPIDARIELTSESAGVDRTTTRRLAAGAEWTLTVPEPGATYSLTASMPDGPVEALFGHSWSPAEDGMLTVRFERSGAEFAP</sequence>
<comment type="caution">
    <text evidence="2">The sequence shown here is derived from an EMBL/GenBank/DDBJ whole genome shotgun (WGS) entry which is preliminary data.</text>
</comment>
<gene>
    <name evidence="2" type="ORF">C475_13422</name>
</gene>
<proteinExistence type="predicted"/>
<accession>M0CPC6</accession>
<feature type="compositionally biased region" description="Low complexity" evidence="1">
    <location>
        <begin position="26"/>
        <end position="43"/>
    </location>
</feature>